<gene>
    <name evidence="9" type="ORF">AC578_3219</name>
</gene>
<feature type="compositionally biased region" description="Basic and acidic residues" evidence="8">
    <location>
        <begin position="96"/>
        <end position="128"/>
    </location>
</feature>
<feature type="region of interest" description="Disordered" evidence="8">
    <location>
        <begin position="348"/>
        <end position="402"/>
    </location>
</feature>
<name>A0A139H1X4_9PEZI</name>
<reference evidence="9 10" key="1">
    <citation type="submission" date="2015-07" db="EMBL/GenBank/DDBJ databases">
        <title>Comparative genomics of the Sigatoka disease complex on banana suggests a link between parallel evolutionary changes in Pseudocercospora fijiensis and Pseudocercospora eumusae and increased virulence on the banana host.</title>
        <authorList>
            <person name="Chang T.-C."/>
            <person name="Salvucci A."/>
            <person name="Crous P.W."/>
            <person name="Stergiopoulos I."/>
        </authorList>
    </citation>
    <scope>NUCLEOTIDE SEQUENCE [LARGE SCALE GENOMIC DNA]</scope>
    <source>
        <strain evidence="9 10">CBS 114824</strain>
    </source>
</reference>
<evidence type="ECO:0000256" key="6">
    <source>
        <dbReference type="ARBA" id="ARBA00023242"/>
    </source>
</evidence>
<keyword evidence="10" id="KW-1185">Reference proteome</keyword>
<comment type="similarity">
    <text evidence="2">Belongs to the SLX4 family.</text>
</comment>
<feature type="compositionally biased region" description="Basic and acidic residues" evidence="8">
    <location>
        <begin position="272"/>
        <end position="281"/>
    </location>
</feature>
<evidence type="ECO:0000256" key="4">
    <source>
        <dbReference type="ARBA" id="ARBA00023172"/>
    </source>
</evidence>
<keyword evidence="4" id="KW-0233">DNA recombination</keyword>
<feature type="region of interest" description="Disordered" evidence="8">
    <location>
        <begin position="846"/>
        <end position="936"/>
    </location>
</feature>
<feature type="compositionally biased region" description="Basic and acidic residues" evidence="8">
    <location>
        <begin position="208"/>
        <end position="219"/>
    </location>
</feature>
<evidence type="ECO:0000313" key="9">
    <source>
        <dbReference type="EMBL" id="KXS96457.1"/>
    </source>
</evidence>
<dbReference type="InterPro" id="IPR017956">
    <property type="entry name" value="AT_hook_DNA-bd_motif"/>
</dbReference>
<evidence type="ECO:0000256" key="2">
    <source>
        <dbReference type="ARBA" id="ARBA00006661"/>
    </source>
</evidence>
<keyword evidence="6" id="KW-0539">Nucleus</keyword>
<dbReference type="GO" id="GO:0006310">
    <property type="term" value="P:DNA recombination"/>
    <property type="evidence" value="ECO:0007669"/>
    <property type="project" value="UniProtKB-KW"/>
</dbReference>
<evidence type="ECO:0000256" key="8">
    <source>
        <dbReference type="SAM" id="MobiDB-lite"/>
    </source>
</evidence>
<feature type="region of interest" description="Disordered" evidence="8">
    <location>
        <begin position="682"/>
        <end position="713"/>
    </location>
</feature>
<dbReference type="GO" id="GO:0006260">
    <property type="term" value="P:DNA replication"/>
    <property type="evidence" value="ECO:0007669"/>
    <property type="project" value="InterPro"/>
</dbReference>
<feature type="region of interest" description="Disordered" evidence="8">
    <location>
        <begin position="415"/>
        <end position="497"/>
    </location>
</feature>
<dbReference type="OrthoDB" id="5349119at2759"/>
<proteinExistence type="inferred from homology"/>
<feature type="region of interest" description="Disordered" evidence="8">
    <location>
        <begin position="1"/>
        <end position="73"/>
    </location>
</feature>
<feature type="compositionally biased region" description="Basic residues" evidence="8">
    <location>
        <begin position="282"/>
        <end position="292"/>
    </location>
</feature>
<feature type="compositionally biased region" description="Polar residues" evidence="8">
    <location>
        <begin position="311"/>
        <end position="324"/>
    </location>
</feature>
<comment type="subcellular location">
    <subcellularLocation>
        <location evidence="1">Nucleus</location>
    </subcellularLocation>
</comment>
<evidence type="ECO:0000256" key="1">
    <source>
        <dbReference type="ARBA" id="ARBA00004123"/>
    </source>
</evidence>
<dbReference type="Proteomes" id="UP000070133">
    <property type="component" value="Unassembled WGS sequence"/>
</dbReference>
<feature type="compositionally biased region" description="Polar residues" evidence="8">
    <location>
        <begin position="753"/>
        <end position="768"/>
    </location>
</feature>
<comment type="caution">
    <text evidence="9">The sequence shown here is derived from an EMBL/GenBank/DDBJ whole genome shotgun (WGS) entry which is preliminary data.</text>
</comment>
<dbReference type="AlphaFoldDB" id="A0A139H1X4"/>
<sequence>MPAHSPVVIDSSSPAASAFRPPTISPQQSTKKAKSPAQSSSSPGLPSPSTLFAKPTTSGLGAGSRAQHVPEATDKGFASAASLLKSKYFGARRHAKDGSDHAAEKSEGKLTRPKRPEAAENARPERQRSTTPFDDYAYLAPSPASREASRSLTLASPIVLNPPRDALQKPRAPSISLSDYDFRPGQQSPSEAVLPVPKVARKARKSKAAVEGKTSDKPGRQPKKKAAKVLGEKKSDKSASFILNSDDLASTQFAALEAKDVQGERTVGPAADSHDDAEHTKAKPRPTKKATKKASGEEAQATKLPKKNSKVESSTTHASEVQHDQQSAFFAHAKTSTNADLNKRALPTLSPHRSEHEAADLETLPAPAHRRRLSWTPVKNTTGAAPVRPDTACSNTSVDADRPNLCLADVIGNFQYDNKDKPQPVKRTHSGEALTKRRRVDLADEATRPPAARKAKAPSPPPAVEPKKREKAPKKKPQTITDLATKAYRPEDVVPAPIDQPTVSSFFVPNAEAEVAAPGASATEGQETAKVKKPRKPRTKKADVEGAAGTGTLKKAQAAKAKVRFNEADCLAQLYRPEQARAEERRQDFLFGTSSQLGGEDSPTFIRQMQMAVRESESISGLQTDTTPTRKSYTKLISASHGMSLSVGQGRKEHWCSAARGHDGEMLDASYVRPAFDACAPHSRENSATADPYSDLLQPPEAPLSTESGVVSAGGSDGDIVNAAVEPAHEIVDLCRSSSPAAMDPNLAIGNGRQKSPIQANSGLTEPQSVPRKASTPSRTIDSRNALPDLRPVPPRSPPFKAQLPSLKRSATSPIRPALQMLDSNIHSPLHTSPPKTGNIAQYRALTDNASPKEGKRPRGRPKKVNANAEATTPKRRGRPPKQTQAIPDHLSPLKLSPAFKSASQPSPKYVNIDEISDDEKSPSTPSPPRIRAHSSPLSIRTLDIVPAPAILASSAKLKPDDPAWPSIAATLFPKISATIRSTPPSNDLESPSWYEKILLFDPIVLEDLTGWLNARGVRVEVRKVKSVAKSRPNKRKGDVSVSEVEVVEVELMPWMVQKWCEEKSVCCLWREGLRGGVRVKY</sequence>
<dbReference type="GO" id="GO:0003677">
    <property type="term" value="F:DNA binding"/>
    <property type="evidence" value="ECO:0007669"/>
    <property type="project" value="InterPro"/>
</dbReference>
<feature type="region of interest" description="Disordered" evidence="8">
    <location>
        <begin position="260"/>
        <end position="324"/>
    </location>
</feature>
<evidence type="ECO:0000256" key="7">
    <source>
        <dbReference type="ARBA" id="ARBA00029496"/>
    </source>
</evidence>
<protein>
    <recommendedName>
        <fullName evidence="7">Structure-specific endonuclease subunit SLX4</fullName>
    </recommendedName>
</protein>
<organism evidence="9 10">
    <name type="scientific">Pseudocercospora eumusae</name>
    <dbReference type="NCBI Taxonomy" id="321146"/>
    <lineage>
        <taxon>Eukaryota</taxon>
        <taxon>Fungi</taxon>
        <taxon>Dikarya</taxon>
        <taxon>Ascomycota</taxon>
        <taxon>Pezizomycotina</taxon>
        <taxon>Dothideomycetes</taxon>
        <taxon>Dothideomycetidae</taxon>
        <taxon>Mycosphaerellales</taxon>
        <taxon>Mycosphaerellaceae</taxon>
        <taxon>Pseudocercospora</taxon>
    </lineage>
</organism>
<dbReference type="EMBL" id="LFZN01000174">
    <property type="protein sequence ID" value="KXS96457.1"/>
    <property type="molecule type" value="Genomic_DNA"/>
</dbReference>
<accession>A0A139H1X4</accession>
<dbReference type="GO" id="GO:0033557">
    <property type="term" value="C:Slx1-Slx4 complex"/>
    <property type="evidence" value="ECO:0007669"/>
    <property type="project" value="InterPro"/>
</dbReference>
<dbReference type="Pfam" id="PF09494">
    <property type="entry name" value="Slx4"/>
    <property type="match status" value="1"/>
</dbReference>
<feature type="region of interest" description="Disordered" evidence="8">
    <location>
        <begin position="92"/>
        <end position="239"/>
    </location>
</feature>
<evidence type="ECO:0000313" key="10">
    <source>
        <dbReference type="Proteomes" id="UP000070133"/>
    </source>
</evidence>
<feature type="compositionally biased region" description="Low complexity" evidence="8">
    <location>
        <begin position="515"/>
        <end position="524"/>
    </location>
</feature>
<keyword evidence="3" id="KW-0227">DNA damage</keyword>
<dbReference type="STRING" id="321146.A0A139H1X4"/>
<dbReference type="GO" id="GO:0006281">
    <property type="term" value="P:DNA repair"/>
    <property type="evidence" value="ECO:0007669"/>
    <property type="project" value="UniProtKB-KW"/>
</dbReference>
<evidence type="ECO:0000256" key="3">
    <source>
        <dbReference type="ARBA" id="ARBA00022763"/>
    </source>
</evidence>
<dbReference type="InterPro" id="IPR018574">
    <property type="entry name" value="Structure-sp_endonuc_su_Slx4"/>
</dbReference>
<feature type="compositionally biased region" description="Low complexity" evidence="8">
    <location>
        <begin position="11"/>
        <end position="51"/>
    </location>
</feature>
<feature type="region of interest" description="Disordered" evidence="8">
    <location>
        <begin position="743"/>
        <end position="811"/>
    </location>
</feature>
<evidence type="ECO:0000256" key="5">
    <source>
        <dbReference type="ARBA" id="ARBA00023204"/>
    </source>
</evidence>
<keyword evidence="5" id="KW-0234">DNA repair</keyword>
<feature type="region of interest" description="Disordered" evidence="8">
    <location>
        <begin position="515"/>
        <end position="548"/>
    </location>
</feature>
<dbReference type="SMART" id="SM00384">
    <property type="entry name" value="AT_hook"/>
    <property type="match status" value="2"/>
</dbReference>